<dbReference type="EMBL" id="CP003093">
    <property type="protein sequence ID" value="AER56945.1"/>
    <property type="molecule type" value="Genomic_DNA"/>
</dbReference>
<dbReference type="KEGG" id="psd:DSC_11505"/>
<proteinExistence type="predicted"/>
<evidence type="ECO:0008006" key="4">
    <source>
        <dbReference type="Google" id="ProtNLM"/>
    </source>
</evidence>
<dbReference type="Proteomes" id="UP000005870">
    <property type="component" value="Chromosome"/>
</dbReference>
<keyword evidence="1" id="KW-0732">Signal</keyword>
<dbReference type="eggNOG" id="ENOG5031NZ9">
    <property type="taxonomic scope" value="Bacteria"/>
</dbReference>
<feature type="chain" id="PRO_5003504302" description="Secreted protein" evidence="1">
    <location>
        <begin position="17"/>
        <end position="142"/>
    </location>
</feature>
<organism evidence="2 3">
    <name type="scientific">Pseudoxanthomonas spadix (strain BD-a59)</name>
    <dbReference type="NCBI Taxonomy" id="1045855"/>
    <lineage>
        <taxon>Bacteria</taxon>
        <taxon>Pseudomonadati</taxon>
        <taxon>Pseudomonadota</taxon>
        <taxon>Gammaproteobacteria</taxon>
        <taxon>Lysobacterales</taxon>
        <taxon>Lysobacteraceae</taxon>
        <taxon>Pseudoxanthomonas</taxon>
    </lineage>
</organism>
<evidence type="ECO:0000313" key="2">
    <source>
        <dbReference type="EMBL" id="AER56945.1"/>
    </source>
</evidence>
<accession>G7UQE2</accession>
<gene>
    <name evidence="2" type="ordered locus">DSC_11505</name>
</gene>
<evidence type="ECO:0000313" key="3">
    <source>
        <dbReference type="Proteomes" id="UP000005870"/>
    </source>
</evidence>
<keyword evidence="3" id="KW-1185">Reference proteome</keyword>
<protein>
    <recommendedName>
        <fullName evidence="4">Secreted protein</fullName>
    </recommendedName>
</protein>
<feature type="signal peptide" evidence="1">
    <location>
        <begin position="1"/>
        <end position="16"/>
    </location>
</feature>
<sequence length="142" mass="15262">MLLLAAPMCLAQSAMTCPTLPVGTALHWERSGSGSLLICKALDAQGAQAFGVMLTSKAPDKPSGAREEKGVIDGHQARWYHAQIANRPDAQTRLAVIELDNDRYAQIWIDAPNQAALETSMATVRNLQFGPNRPVADTHGVD</sequence>
<name>G7UQE2_PSEUP</name>
<reference evidence="2 3" key="1">
    <citation type="journal article" date="2012" name="J. Bacteriol.">
        <title>Complete Genome Sequence of the BTEX-Degrading Bacterium Pseudoxanthomonas spadix BD-a59.</title>
        <authorList>
            <person name="Lee S.H."/>
            <person name="Jin H.M."/>
            <person name="Lee H.J."/>
            <person name="Kim J.M."/>
            <person name="Jeon C.O."/>
        </authorList>
    </citation>
    <scope>NUCLEOTIDE SEQUENCE [LARGE SCALE GENOMIC DNA]</scope>
    <source>
        <strain evidence="2 3">BD-a59</strain>
    </source>
</reference>
<evidence type="ECO:0000256" key="1">
    <source>
        <dbReference type="SAM" id="SignalP"/>
    </source>
</evidence>
<dbReference type="AlphaFoldDB" id="G7UQE2"/>
<dbReference type="HOGENOM" id="CLU_121476_0_0_6"/>